<dbReference type="EMBL" id="VUYU01000031">
    <property type="protein sequence ID" value="NHZ37639.1"/>
    <property type="molecule type" value="Genomic_DNA"/>
</dbReference>
<keyword evidence="2" id="KW-1185">Reference proteome</keyword>
<accession>A0ABX0M217</accession>
<evidence type="ECO:0000313" key="1">
    <source>
        <dbReference type="EMBL" id="NHZ37639.1"/>
    </source>
</evidence>
<evidence type="ECO:0000313" key="2">
    <source>
        <dbReference type="Proteomes" id="UP000785613"/>
    </source>
</evidence>
<dbReference type="Proteomes" id="UP000785613">
    <property type="component" value="Unassembled WGS sequence"/>
</dbReference>
<protein>
    <submittedName>
        <fullName evidence="1">Uncharacterized protein</fullName>
    </submittedName>
</protein>
<comment type="caution">
    <text evidence="1">The sequence shown here is derived from an EMBL/GenBank/DDBJ whole genome shotgun (WGS) entry which is preliminary data.</text>
</comment>
<gene>
    <name evidence="1" type="ORF">F0185_29170</name>
</gene>
<dbReference type="RefSeq" id="WP_167231156.1">
    <property type="nucleotide sequence ID" value="NZ_VUYU01000031.1"/>
</dbReference>
<proteinExistence type="predicted"/>
<reference evidence="1 2" key="1">
    <citation type="submission" date="2019-09" db="EMBL/GenBank/DDBJ databases">
        <title>Taxonomy of Antarctic Massilia spp.: description of Massilia rubra sp. nov., Massilia aquatica sp. nov., Massilia mucilaginosa sp. nov., Massilia frigida sp. nov. isolated from streams, lakes and regoliths.</title>
        <authorList>
            <person name="Holochova P."/>
            <person name="Sedlacek I."/>
            <person name="Kralova S."/>
            <person name="Maslanova I."/>
            <person name="Busse H.-J."/>
            <person name="Stankova E."/>
            <person name="Vrbovska V."/>
            <person name="Kovarovic V."/>
            <person name="Bartak M."/>
            <person name="Svec P."/>
            <person name="Pantucek R."/>
        </authorList>
    </citation>
    <scope>NUCLEOTIDE SEQUENCE [LARGE SCALE GENOMIC DNA]</scope>
    <source>
        <strain evidence="1 2">CCM 8692</strain>
    </source>
</reference>
<organism evidence="1 2">
    <name type="scientific">Massilia rubra</name>
    <dbReference type="NCBI Taxonomy" id="2607910"/>
    <lineage>
        <taxon>Bacteria</taxon>
        <taxon>Pseudomonadati</taxon>
        <taxon>Pseudomonadota</taxon>
        <taxon>Betaproteobacteria</taxon>
        <taxon>Burkholderiales</taxon>
        <taxon>Oxalobacteraceae</taxon>
        <taxon>Telluria group</taxon>
        <taxon>Massilia</taxon>
    </lineage>
</organism>
<sequence>MHLLESLRYYLGLPWKSNPPSQVDAILNRRARVLLGGKRVEIGGRVLTRKQIQILSGCPGGGSVRLITMRSDIQMVVTHAQFIRQCNIIEIRKARDGHVLYLDYIWFTNAPSGFGAITFLRMAQLAKTLGLVRIELLAAGGTGAKGRSWSEHFWGYEYWPRLGFNAPLHETIRQQLQTHPLLSTATTVSEVIQTDLNWWKRYGDGWEMTFDLADGSPSWYTLNAYIASRKGLLS</sequence>
<name>A0ABX0M217_9BURK</name>